<name>A0ABR1YFE2_9PEZI</name>
<comment type="caution">
    <text evidence="2">The sequence shown here is derived from an EMBL/GenBank/DDBJ whole genome shotgun (WGS) entry which is preliminary data.</text>
</comment>
<dbReference type="EMBL" id="JBBWRZ010000010">
    <property type="protein sequence ID" value="KAK8227458.1"/>
    <property type="molecule type" value="Genomic_DNA"/>
</dbReference>
<keyword evidence="3" id="KW-1185">Reference proteome</keyword>
<reference evidence="2 3" key="1">
    <citation type="submission" date="2024-04" db="EMBL/GenBank/DDBJ databases">
        <title>Phyllosticta paracitricarpa is synonymous to the EU quarantine fungus P. citricarpa based on phylogenomic analyses.</title>
        <authorList>
            <consortium name="Lawrence Berkeley National Laboratory"/>
            <person name="Van Ingen-Buijs V.A."/>
            <person name="Van Westerhoven A.C."/>
            <person name="Haridas S."/>
            <person name="Skiadas P."/>
            <person name="Martin F."/>
            <person name="Groenewald J.Z."/>
            <person name="Crous P.W."/>
            <person name="Seidl M.F."/>
        </authorList>
    </citation>
    <scope>NUCLEOTIDE SEQUENCE [LARGE SCALE GENOMIC DNA]</scope>
    <source>
        <strain evidence="2 3">CBS 123374</strain>
    </source>
</reference>
<feature type="region of interest" description="Disordered" evidence="1">
    <location>
        <begin position="85"/>
        <end position="144"/>
    </location>
</feature>
<feature type="region of interest" description="Disordered" evidence="1">
    <location>
        <begin position="1"/>
        <end position="50"/>
    </location>
</feature>
<evidence type="ECO:0000313" key="2">
    <source>
        <dbReference type="EMBL" id="KAK8227458.1"/>
    </source>
</evidence>
<accession>A0ABR1YFE2</accession>
<feature type="compositionally biased region" description="Polar residues" evidence="1">
    <location>
        <begin position="171"/>
        <end position="183"/>
    </location>
</feature>
<feature type="compositionally biased region" description="Basic and acidic residues" evidence="1">
    <location>
        <begin position="1"/>
        <end position="12"/>
    </location>
</feature>
<feature type="compositionally biased region" description="Polar residues" evidence="1">
    <location>
        <begin position="132"/>
        <end position="144"/>
    </location>
</feature>
<sequence>MEPKMARRDPREVFCLGRSDSPNDRGLESSSLARGQELKRPRHCGPQKQCQLQRGAEGAFKHAAWTPNLGVDICFIRGASAPARLQQAPARHHTPTSRGDDASPRPTDIGRQPRQRCQSGRGLHSTALRMTRPSSPASNGGSNESFFSTNKSACSCVAAKQSWRPRANPTLKPTSGANKSQGRATLHSPANVRDPSTGI</sequence>
<proteinExistence type="predicted"/>
<organism evidence="2 3">
    <name type="scientific">Phyllosticta capitalensis</name>
    <dbReference type="NCBI Taxonomy" id="121624"/>
    <lineage>
        <taxon>Eukaryota</taxon>
        <taxon>Fungi</taxon>
        <taxon>Dikarya</taxon>
        <taxon>Ascomycota</taxon>
        <taxon>Pezizomycotina</taxon>
        <taxon>Dothideomycetes</taxon>
        <taxon>Dothideomycetes incertae sedis</taxon>
        <taxon>Botryosphaeriales</taxon>
        <taxon>Phyllostictaceae</taxon>
        <taxon>Phyllosticta</taxon>
    </lineage>
</organism>
<protein>
    <submittedName>
        <fullName evidence="2">Uncharacterized protein</fullName>
    </submittedName>
</protein>
<gene>
    <name evidence="2" type="ORF">HDK90DRAFT_60577</name>
</gene>
<dbReference type="Proteomes" id="UP001492380">
    <property type="component" value="Unassembled WGS sequence"/>
</dbReference>
<evidence type="ECO:0000256" key="1">
    <source>
        <dbReference type="SAM" id="MobiDB-lite"/>
    </source>
</evidence>
<feature type="region of interest" description="Disordered" evidence="1">
    <location>
        <begin position="158"/>
        <end position="199"/>
    </location>
</feature>
<evidence type="ECO:0000313" key="3">
    <source>
        <dbReference type="Proteomes" id="UP001492380"/>
    </source>
</evidence>